<dbReference type="eggNOG" id="COG4935">
    <property type="taxonomic scope" value="Bacteria"/>
</dbReference>
<sequence length="772" mass="84036">MNYKTTLHILVLCVFFPILGFAQTSSTGKRIYVAAAATAGSEADGQSWNTAFTDLQLALRNTQKGDSIWIAKGKYFPTLSSDRNISFSIPVGVKIFGGFTGIEHSINDRNWDLHQTIFSGEISSTKKALHVVTLTNPDSSNIIDGIIIEHGAAYRDQSNSNALQRGGGLLIVMNDQQKKGGSIIRNCIFKNNIALSGGAIAIEENSNGGHWKIQNCIFQKNAAGTSGGAIFCSSNNMASILEIDKSQFNLNESGNFGSAISHNFLGNLTIKKSGFDRNETLGVGEVRFDNVGGDFLLEDCTFSGEKMVGGSAIDIVLYGKIAPNQTDSISIIVRRTKFSNVGSGDGGAISISQEGENVKTEIIIEDCDIEESISDLGRNAINIENRVSSSQVHFSIKHCQFFENKIPRRVFGSVNLTNYADIGYALEGIINNCVFYKNAQAININQYKNGKTKLLVLNSTFFNNSQSDILNNRREPDSQIEVTLQNSIFYEKPGPLSAILQNTNSSDLKGFTFNHCLFSAPACKTTTDTLGCGMGNIFGQYPKFVDSSTVQGLKLAPGSVAINAGRWDPGLSALDVLGQPRVQDCKVDLGAYESPSVLNPADTLVTKAQIRSTPVNLALGEIGIQQISGGFPPYQLRWENGDSTRVRSGLPAGQYQLTITDQQGCFKIYRYTVPFTTATRDVPHAQGQLSLVPNPLMAGQQLSLRYRDFLPGKWHLQVLDLTGKVVLQRSLVLQTKGETSLPTTQLPAGMYLLTLQRNEAFLSAKMMVIDRQ</sequence>
<reference key="2">
    <citation type="submission" date="2011-04" db="EMBL/GenBank/DDBJ databases">
        <title>Complete sequence of chromosome of Haliscomenobacter hydrossis DSM 1100.</title>
        <authorList>
            <consortium name="US DOE Joint Genome Institute (JGI-PGF)"/>
            <person name="Lucas S."/>
            <person name="Han J."/>
            <person name="Lapidus A."/>
            <person name="Bruce D."/>
            <person name="Goodwin L."/>
            <person name="Pitluck S."/>
            <person name="Peters L."/>
            <person name="Kyrpides N."/>
            <person name="Mavromatis K."/>
            <person name="Ivanova N."/>
            <person name="Ovchinnikova G."/>
            <person name="Pagani I."/>
            <person name="Daligault H."/>
            <person name="Detter J.C."/>
            <person name="Han C."/>
            <person name="Land M."/>
            <person name="Hauser L."/>
            <person name="Markowitz V."/>
            <person name="Cheng J.-F."/>
            <person name="Hugenholtz P."/>
            <person name="Woyke T."/>
            <person name="Wu D."/>
            <person name="Verbarg S."/>
            <person name="Frueling A."/>
            <person name="Brambilla E."/>
            <person name="Klenk H.-P."/>
            <person name="Eisen J.A."/>
        </authorList>
    </citation>
    <scope>NUCLEOTIDE SEQUENCE</scope>
    <source>
        <strain>DSM 1100</strain>
    </source>
</reference>
<proteinExistence type="predicted"/>
<dbReference type="SUPFAM" id="SSF51126">
    <property type="entry name" value="Pectin lyase-like"/>
    <property type="match status" value="2"/>
</dbReference>
<keyword evidence="2" id="KW-1185">Reference proteome</keyword>
<dbReference type="HOGENOM" id="CLU_361996_0_0_10"/>
<dbReference type="KEGG" id="hhy:Halhy_3017"/>
<dbReference type="InterPro" id="IPR011050">
    <property type="entry name" value="Pectin_lyase_fold/virulence"/>
</dbReference>
<dbReference type="NCBIfam" id="TIGR04183">
    <property type="entry name" value="Por_Secre_tail"/>
    <property type="match status" value="1"/>
</dbReference>
<dbReference type="Gene3D" id="2.160.20.10">
    <property type="entry name" value="Single-stranded right-handed beta-helix, Pectin lyase-like"/>
    <property type="match status" value="1"/>
</dbReference>
<dbReference type="RefSeq" id="WP_013765423.1">
    <property type="nucleotide sequence ID" value="NC_015510.1"/>
</dbReference>
<dbReference type="EMBL" id="CP002691">
    <property type="protein sequence ID" value="AEE50880.1"/>
    <property type="molecule type" value="Genomic_DNA"/>
</dbReference>
<dbReference type="OrthoDB" id="1491394at2"/>
<evidence type="ECO:0000313" key="1">
    <source>
        <dbReference type="EMBL" id="AEE50880.1"/>
    </source>
</evidence>
<dbReference type="NCBIfam" id="NF041518">
    <property type="entry name" value="choice_anch_Q"/>
    <property type="match status" value="1"/>
</dbReference>
<dbReference type="STRING" id="760192.Halhy_3017"/>
<reference evidence="1 2" key="1">
    <citation type="journal article" date="2011" name="Stand. Genomic Sci.">
        <title>Complete genome sequence of Haliscomenobacter hydrossis type strain (O).</title>
        <authorList>
            <consortium name="US DOE Joint Genome Institute (JGI-PGF)"/>
            <person name="Daligault H."/>
            <person name="Lapidus A."/>
            <person name="Zeytun A."/>
            <person name="Nolan M."/>
            <person name="Lucas S."/>
            <person name="Del Rio T.G."/>
            <person name="Tice H."/>
            <person name="Cheng J.F."/>
            <person name="Tapia R."/>
            <person name="Han C."/>
            <person name="Goodwin L."/>
            <person name="Pitluck S."/>
            <person name="Liolios K."/>
            <person name="Pagani I."/>
            <person name="Ivanova N."/>
            <person name="Huntemann M."/>
            <person name="Mavromatis K."/>
            <person name="Mikhailova N."/>
            <person name="Pati A."/>
            <person name="Chen A."/>
            <person name="Palaniappan K."/>
            <person name="Land M."/>
            <person name="Hauser L."/>
            <person name="Brambilla E.M."/>
            <person name="Rohde M."/>
            <person name="Verbarg S."/>
            <person name="Goker M."/>
            <person name="Bristow J."/>
            <person name="Eisen J.A."/>
            <person name="Markowitz V."/>
            <person name="Hugenholtz P."/>
            <person name="Kyrpides N.C."/>
            <person name="Klenk H.P."/>
            <person name="Woyke T."/>
        </authorList>
    </citation>
    <scope>NUCLEOTIDE SEQUENCE [LARGE SCALE GENOMIC DNA]</scope>
    <source>
        <strain evidence="2">ATCC 27775 / DSM 1100 / LMG 10767 / O</strain>
    </source>
</reference>
<dbReference type="InterPro" id="IPR012334">
    <property type="entry name" value="Pectin_lyas_fold"/>
</dbReference>
<organism evidence="1 2">
    <name type="scientific">Haliscomenobacter hydrossis (strain ATCC 27775 / DSM 1100 / LMG 10767 / O)</name>
    <dbReference type="NCBI Taxonomy" id="760192"/>
    <lineage>
        <taxon>Bacteria</taxon>
        <taxon>Pseudomonadati</taxon>
        <taxon>Bacteroidota</taxon>
        <taxon>Saprospiria</taxon>
        <taxon>Saprospirales</taxon>
        <taxon>Haliscomenobacteraceae</taxon>
        <taxon>Haliscomenobacter</taxon>
    </lineage>
</organism>
<name>F4L6P9_HALH1</name>
<dbReference type="AlphaFoldDB" id="F4L6P9"/>
<dbReference type="InterPro" id="IPR026444">
    <property type="entry name" value="Secre_tail"/>
</dbReference>
<dbReference type="Proteomes" id="UP000008461">
    <property type="component" value="Chromosome"/>
</dbReference>
<accession>F4L6P9</accession>
<protein>
    <submittedName>
        <fullName evidence="1">Polymorphic membrane protein Chlamydia</fullName>
    </submittedName>
</protein>
<dbReference type="eggNOG" id="COG3210">
    <property type="taxonomic scope" value="Bacteria"/>
</dbReference>
<evidence type="ECO:0000313" key="2">
    <source>
        <dbReference type="Proteomes" id="UP000008461"/>
    </source>
</evidence>
<gene>
    <name evidence="1" type="ordered locus">Halhy_3017</name>
</gene>
<dbReference type="InterPro" id="IPR059226">
    <property type="entry name" value="Choice_anch_Q_dom"/>
</dbReference>